<sequence length="166" mass="19321">MSKTFYTKGTFIPKEEYVEVIKKTQIISTDFLVFNTEGRVLLGKRNNEPAKDTWFVPGGRVRIYEKIDDAVKRITKQELGKELTKTSDLGVYHHVYHNNFANEDHGTHYVVFAVNIVLETDDITPLPDDQHSELKWWNVEDVVKDPSVHPYTKNYFHPAPHNKAFM</sequence>
<protein>
    <recommendedName>
        <fullName evidence="5">Nudix hydrolase domain-containing protein</fullName>
    </recommendedName>
</protein>
<keyword evidence="3" id="KW-0378">Hydrolase</keyword>
<evidence type="ECO:0000256" key="4">
    <source>
        <dbReference type="ARBA" id="ARBA00022842"/>
    </source>
</evidence>
<dbReference type="InterPro" id="IPR015797">
    <property type="entry name" value="NUDIX_hydrolase-like_dom_sf"/>
</dbReference>
<dbReference type="InterPro" id="IPR033715">
    <property type="entry name" value="GDPMH"/>
</dbReference>
<dbReference type="CDD" id="cd03430">
    <property type="entry name" value="NUDIX_GDPMH_NudD"/>
    <property type="match status" value="1"/>
</dbReference>
<dbReference type="Gene3D" id="3.90.79.10">
    <property type="entry name" value="Nucleoside Triphosphate Pyrophosphohydrolase"/>
    <property type="match status" value="1"/>
</dbReference>
<dbReference type="GO" id="GO:0046872">
    <property type="term" value="F:metal ion binding"/>
    <property type="evidence" value="ECO:0007669"/>
    <property type="project" value="UniProtKB-KW"/>
</dbReference>
<evidence type="ECO:0000256" key="1">
    <source>
        <dbReference type="ARBA" id="ARBA00001946"/>
    </source>
</evidence>
<keyword evidence="4" id="KW-0460">Magnesium</keyword>
<keyword evidence="2" id="KW-0479">Metal-binding</keyword>
<evidence type="ECO:0000259" key="5">
    <source>
        <dbReference type="PROSITE" id="PS51462"/>
    </source>
</evidence>
<accession>A0A6C0BXD8</accession>
<dbReference type="PANTHER" id="PTHR43046">
    <property type="entry name" value="GDP-MANNOSE MANNOSYL HYDROLASE"/>
    <property type="match status" value="1"/>
</dbReference>
<reference evidence="6" key="1">
    <citation type="journal article" date="2020" name="Nature">
        <title>Giant virus diversity and host interactions through global metagenomics.</title>
        <authorList>
            <person name="Schulz F."/>
            <person name="Roux S."/>
            <person name="Paez-Espino D."/>
            <person name="Jungbluth S."/>
            <person name="Walsh D.A."/>
            <person name="Denef V.J."/>
            <person name="McMahon K.D."/>
            <person name="Konstantinidis K.T."/>
            <person name="Eloe-Fadrosh E.A."/>
            <person name="Kyrpides N.C."/>
            <person name="Woyke T."/>
        </authorList>
    </citation>
    <scope>NUCLEOTIDE SEQUENCE</scope>
    <source>
        <strain evidence="6">GVMAG-M-3300020166-5</strain>
    </source>
</reference>
<proteinExistence type="predicted"/>
<name>A0A6C0BXD8_9ZZZZ</name>
<dbReference type="EMBL" id="MN739286">
    <property type="protein sequence ID" value="QHS97095.1"/>
    <property type="molecule type" value="Genomic_DNA"/>
</dbReference>
<dbReference type="PANTHER" id="PTHR43046:SF12">
    <property type="entry name" value="GDP-MANNOSE MANNOSYL HYDROLASE"/>
    <property type="match status" value="1"/>
</dbReference>
<dbReference type="PROSITE" id="PS51462">
    <property type="entry name" value="NUDIX"/>
    <property type="match status" value="1"/>
</dbReference>
<organism evidence="6">
    <name type="scientific">viral metagenome</name>
    <dbReference type="NCBI Taxonomy" id="1070528"/>
    <lineage>
        <taxon>unclassified sequences</taxon>
        <taxon>metagenomes</taxon>
        <taxon>organismal metagenomes</taxon>
    </lineage>
</organism>
<dbReference type="InterPro" id="IPR000086">
    <property type="entry name" value="NUDIX_hydrolase_dom"/>
</dbReference>
<dbReference type="GO" id="GO:0008727">
    <property type="term" value="F:GDP-mannose mannosyl hydrolase activity"/>
    <property type="evidence" value="ECO:0007669"/>
    <property type="project" value="InterPro"/>
</dbReference>
<comment type="cofactor">
    <cofactor evidence="1">
        <name>Mg(2+)</name>
        <dbReference type="ChEBI" id="CHEBI:18420"/>
    </cofactor>
</comment>
<dbReference type="SUPFAM" id="SSF55811">
    <property type="entry name" value="Nudix"/>
    <property type="match status" value="1"/>
</dbReference>
<evidence type="ECO:0000256" key="2">
    <source>
        <dbReference type="ARBA" id="ARBA00022723"/>
    </source>
</evidence>
<dbReference type="AlphaFoldDB" id="A0A6C0BXD8"/>
<dbReference type="PIRSF" id="PIRSF037599">
    <property type="entry name" value="GDPMH"/>
    <property type="match status" value="1"/>
</dbReference>
<dbReference type="Pfam" id="PF00293">
    <property type="entry name" value="NUDIX"/>
    <property type="match status" value="1"/>
</dbReference>
<evidence type="ECO:0000256" key="3">
    <source>
        <dbReference type="ARBA" id="ARBA00022801"/>
    </source>
</evidence>
<feature type="domain" description="Nudix hydrolase" evidence="5">
    <location>
        <begin position="24"/>
        <end position="164"/>
    </location>
</feature>
<evidence type="ECO:0000313" key="6">
    <source>
        <dbReference type="EMBL" id="QHS97095.1"/>
    </source>
</evidence>